<organism evidence="3 4">
    <name type="scientific">Terrabacter aeriphilus</name>
    <dbReference type="NCBI Taxonomy" id="515662"/>
    <lineage>
        <taxon>Bacteria</taxon>
        <taxon>Bacillati</taxon>
        <taxon>Actinomycetota</taxon>
        <taxon>Actinomycetes</taxon>
        <taxon>Micrococcales</taxon>
        <taxon>Intrasporangiaceae</taxon>
        <taxon>Terrabacter</taxon>
    </lineage>
</organism>
<evidence type="ECO:0000313" key="4">
    <source>
        <dbReference type="Proteomes" id="UP001500427"/>
    </source>
</evidence>
<dbReference type="InterPro" id="IPR006311">
    <property type="entry name" value="TAT_signal"/>
</dbReference>
<accession>A0ABP9JLQ3</accession>
<dbReference type="Proteomes" id="UP001500427">
    <property type="component" value="Unassembled WGS sequence"/>
</dbReference>
<dbReference type="SUPFAM" id="SSF63829">
    <property type="entry name" value="Calcium-dependent phosphotriesterase"/>
    <property type="match status" value="1"/>
</dbReference>
<feature type="chain" id="PRO_5045589809" evidence="2">
    <location>
        <begin position="37"/>
        <end position="337"/>
    </location>
</feature>
<name>A0ABP9JLQ3_9MICO</name>
<reference evidence="4" key="1">
    <citation type="journal article" date="2019" name="Int. J. Syst. Evol. Microbiol.">
        <title>The Global Catalogue of Microorganisms (GCM) 10K type strain sequencing project: providing services to taxonomists for standard genome sequencing and annotation.</title>
        <authorList>
            <consortium name="The Broad Institute Genomics Platform"/>
            <consortium name="The Broad Institute Genome Sequencing Center for Infectious Disease"/>
            <person name="Wu L."/>
            <person name="Ma J."/>
        </authorList>
    </citation>
    <scope>NUCLEOTIDE SEQUENCE [LARGE SCALE GENOMIC DNA]</scope>
    <source>
        <strain evidence="4">JCM 17687</strain>
    </source>
</reference>
<dbReference type="PROSITE" id="PS51318">
    <property type="entry name" value="TAT"/>
    <property type="match status" value="1"/>
</dbReference>
<dbReference type="Gene3D" id="2.120.10.30">
    <property type="entry name" value="TolB, C-terminal domain"/>
    <property type="match status" value="1"/>
</dbReference>
<dbReference type="RefSeq" id="WP_345509138.1">
    <property type="nucleotide sequence ID" value="NZ_BAABIW010000028.1"/>
</dbReference>
<sequence length="337" mass="34981">MDTHLGVPTGTPSRRLVLGSAAAVAVTALSAPTATAHDNAHDSGHGHHHGRLPARIDLPTGTQPEGITSSPDGTFYVGSVADGRVVTGSLRGGPVRTLLPPAAGRSLRGLFHVRRTGLVWAVGSVGAVGHVWALHARTGAVVGDVVVPGAGFLNDLVVTRDAVWVTDSSVDRLTVVRLDRHGRPARTAPRFVPLGGEWPSSPPNSFNANGIRVLPHGPILLNHSRVGGLWQVDARTGTARRIPVAGGPPITSGDGLELVGHTSYNVRGSGPQDVSVVRLRCDDGRVRGRHVATLTDPTLDVPSTATASLGALWVVNARFGIPDPATAPFAITRLGRV</sequence>
<dbReference type="InterPro" id="IPR011042">
    <property type="entry name" value="6-blade_b-propeller_TolB-like"/>
</dbReference>
<evidence type="ECO:0000256" key="2">
    <source>
        <dbReference type="SAM" id="SignalP"/>
    </source>
</evidence>
<dbReference type="Pfam" id="PF20067">
    <property type="entry name" value="SSL_N"/>
    <property type="match status" value="1"/>
</dbReference>
<keyword evidence="4" id="KW-1185">Reference proteome</keyword>
<evidence type="ECO:0000256" key="1">
    <source>
        <dbReference type="SAM" id="MobiDB-lite"/>
    </source>
</evidence>
<gene>
    <name evidence="3" type="ORF">GCM10023258_38360</name>
</gene>
<evidence type="ECO:0000313" key="3">
    <source>
        <dbReference type="EMBL" id="GAA5035937.1"/>
    </source>
</evidence>
<feature type="signal peptide" evidence="2">
    <location>
        <begin position="1"/>
        <end position="36"/>
    </location>
</feature>
<comment type="caution">
    <text evidence="3">The sequence shown here is derived from an EMBL/GenBank/DDBJ whole genome shotgun (WGS) entry which is preliminary data.</text>
</comment>
<proteinExistence type="predicted"/>
<feature type="compositionally biased region" description="Polar residues" evidence="1">
    <location>
        <begin position="60"/>
        <end position="72"/>
    </location>
</feature>
<dbReference type="EMBL" id="BAABIW010000028">
    <property type="protein sequence ID" value="GAA5035937.1"/>
    <property type="molecule type" value="Genomic_DNA"/>
</dbReference>
<keyword evidence="2" id="KW-0732">Signal</keyword>
<feature type="region of interest" description="Disordered" evidence="1">
    <location>
        <begin position="35"/>
        <end position="73"/>
    </location>
</feature>
<protein>
    <submittedName>
        <fullName evidence="3">SMP-30/gluconolactonase/LRE family protein</fullName>
    </submittedName>
</protein>